<proteinExistence type="predicted"/>
<dbReference type="Proteomes" id="UP000028990">
    <property type="component" value="Unassembled WGS sequence"/>
</dbReference>
<evidence type="ECO:0000313" key="1">
    <source>
        <dbReference type="EMBL" id="KFO34460.1"/>
    </source>
</evidence>
<evidence type="ECO:0000313" key="2">
    <source>
        <dbReference type="Proteomes" id="UP000028990"/>
    </source>
</evidence>
<reference evidence="1 2" key="1">
    <citation type="submission" date="2013-11" db="EMBL/GenBank/DDBJ databases">
        <title>The Damaraland mole rat (Fukomys damarensis) genome and evolution of African mole rats.</title>
        <authorList>
            <person name="Gladyshev V.N."/>
            <person name="Fang X."/>
        </authorList>
    </citation>
    <scope>NUCLEOTIDE SEQUENCE [LARGE SCALE GENOMIC DNA]</scope>
    <source>
        <tissue evidence="1">Liver</tissue>
    </source>
</reference>
<dbReference type="EMBL" id="KN121952">
    <property type="protein sequence ID" value="KFO34460.1"/>
    <property type="molecule type" value="Genomic_DNA"/>
</dbReference>
<sequence length="85" mass="9307">MTGSLSARSPCPLTLELDALSGAYQGRTRRVQNDPRQCSLICSWNKWSTLLYDRHLSSTSVRHLVATLESVGPAQGIRQCESSTG</sequence>
<protein>
    <submittedName>
        <fullName evidence="1">Uncharacterized protein</fullName>
    </submittedName>
</protein>
<accession>A0A091DVY2</accession>
<organism evidence="1 2">
    <name type="scientific">Fukomys damarensis</name>
    <name type="common">Damaraland mole rat</name>
    <name type="synonym">Cryptomys damarensis</name>
    <dbReference type="NCBI Taxonomy" id="885580"/>
    <lineage>
        <taxon>Eukaryota</taxon>
        <taxon>Metazoa</taxon>
        <taxon>Chordata</taxon>
        <taxon>Craniata</taxon>
        <taxon>Vertebrata</taxon>
        <taxon>Euteleostomi</taxon>
        <taxon>Mammalia</taxon>
        <taxon>Eutheria</taxon>
        <taxon>Euarchontoglires</taxon>
        <taxon>Glires</taxon>
        <taxon>Rodentia</taxon>
        <taxon>Hystricomorpha</taxon>
        <taxon>Bathyergidae</taxon>
        <taxon>Fukomys</taxon>
    </lineage>
</organism>
<name>A0A091DVY2_FUKDA</name>
<keyword evidence="2" id="KW-1185">Reference proteome</keyword>
<dbReference type="AlphaFoldDB" id="A0A091DVY2"/>
<gene>
    <name evidence="1" type="ORF">H920_04123</name>
</gene>